<dbReference type="Proteomes" id="UP000183371">
    <property type="component" value="Unassembled WGS sequence"/>
</dbReference>
<organism evidence="1 2">
    <name type="scientific">Pseudovibrio denitrificans</name>
    <dbReference type="NCBI Taxonomy" id="258256"/>
    <lineage>
        <taxon>Bacteria</taxon>
        <taxon>Pseudomonadati</taxon>
        <taxon>Pseudomonadota</taxon>
        <taxon>Alphaproteobacteria</taxon>
        <taxon>Hyphomicrobiales</taxon>
        <taxon>Stappiaceae</taxon>
        <taxon>Pseudovibrio</taxon>
    </lineage>
</organism>
<dbReference type="EMBL" id="FPBD01000005">
    <property type="protein sequence ID" value="SFT93633.1"/>
    <property type="molecule type" value="Genomic_DNA"/>
</dbReference>
<evidence type="ECO:0000313" key="2">
    <source>
        <dbReference type="Proteomes" id="UP000183371"/>
    </source>
</evidence>
<reference evidence="2" key="1">
    <citation type="submission" date="2016-10" db="EMBL/GenBank/DDBJ databases">
        <authorList>
            <person name="Varghese N."/>
            <person name="Submissions S."/>
        </authorList>
    </citation>
    <scope>NUCLEOTIDE SEQUENCE [LARGE SCALE GENOMIC DNA]</scope>
    <source>
        <strain evidence="2">DSM 17465</strain>
    </source>
</reference>
<proteinExistence type="predicted"/>
<name>A0A1I7C2I9_9HYPH</name>
<dbReference type="RefSeq" id="WP_054785242.1">
    <property type="nucleotide sequence ID" value="NZ_FPBD01000005.1"/>
</dbReference>
<keyword evidence="2" id="KW-1185">Reference proteome</keyword>
<dbReference type="AlphaFoldDB" id="A0A1I7C2I9"/>
<evidence type="ECO:0000313" key="1">
    <source>
        <dbReference type="EMBL" id="SFT93633.1"/>
    </source>
</evidence>
<sequence length="207" mass="23713">MPLQNRVAPDGELCAVSARGMFMGNRGGRIHDPETQKLTGRTHASRRWLCCSTTYKDWHRDVWGKFYTELFFFDEVTALAAGHRPCFFCRKEDAKRFADNWMHCEGLEKPPSSDEMDKVLHEQRCGHKKSPASLPVINPHEDWPDGTVVQVADTFLALKEGRWWSWSFEGYTPVSNTLPDQVTLVTPPQIIKILRDGYAPKWGAFNT</sequence>
<protein>
    <submittedName>
        <fullName evidence="1">Uncharacterized protein</fullName>
    </submittedName>
</protein>
<accession>A0A1I7C2I9</accession>
<gene>
    <name evidence="1" type="ORF">SAMN05444141_10579</name>
</gene>